<evidence type="ECO:0000313" key="3">
    <source>
        <dbReference type="RefSeq" id="XP_030762676.1"/>
    </source>
</evidence>
<dbReference type="GO" id="GO:0003677">
    <property type="term" value="F:DNA binding"/>
    <property type="evidence" value="ECO:0007669"/>
    <property type="project" value="TreeGrafter"/>
</dbReference>
<dbReference type="RefSeq" id="XP_030762676.1">
    <property type="nucleotide sequence ID" value="XM_030906816.1"/>
</dbReference>
<keyword evidence="2" id="KW-1185">Reference proteome</keyword>
<dbReference type="GeneID" id="115887403"/>
<evidence type="ECO:0000259" key="1">
    <source>
        <dbReference type="Pfam" id="PF03184"/>
    </source>
</evidence>
<dbReference type="PANTHER" id="PTHR19303:SF74">
    <property type="entry name" value="POGO TRANSPOSABLE ELEMENT WITH KRAB DOMAIN"/>
    <property type="match status" value="1"/>
</dbReference>
<dbReference type="Gene3D" id="3.30.420.10">
    <property type="entry name" value="Ribonuclease H-like superfamily/Ribonuclease H"/>
    <property type="match status" value="1"/>
</dbReference>
<sequence>MDEKGCRLTIHHQQRIISEKGIKRVHMVAPEHAENVTVVACCNAMGNSIPPMILFKGKRLKPEFSDNLPYGSIVKMAPKGSMTTEIFVEFLKYFAKYKSNEPSELLIFDGASSHLDLTIAETADSLGITLFCLPSNTTHELQPLDRAVFRSFEANWDQELLRYLDTYPQRTLNKARFNIIFFPCLAKTYDAGKHHKWI</sequence>
<dbReference type="PANTHER" id="PTHR19303">
    <property type="entry name" value="TRANSPOSON"/>
    <property type="match status" value="1"/>
</dbReference>
<gene>
    <name evidence="3" type="primary">LOC115887403</name>
</gene>
<organism evidence="2 3">
    <name type="scientific">Sitophilus oryzae</name>
    <name type="common">Rice weevil</name>
    <name type="synonym">Curculio oryzae</name>
    <dbReference type="NCBI Taxonomy" id="7048"/>
    <lineage>
        <taxon>Eukaryota</taxon>
        <taxon>Metazoa</taxon>
        <taxon>Ecdysozoa</taxon>
        <taxon>Arthropoda</taxon>
        <taxon>Hexapoda</taxon>
        <taxon>Insecta</taxon>
        <taxon>Pterygota</taxon>
        <taxon>Neoptera</taxon>
        <taxon>Endopterygota</taxon>
        <taxon>Coleoptera</taxon>
        <taxon>Polyphaga</taxon>
        <taxon>Cucujiformia</taxon>
        <taxon>Curculionidae</taxon>
        <taxon>Dryophthorinae</taxon>
        <taxon>Sitophilus</taxon>
    </lineage>
</organism>
<reference evidence="3" key="1">
    <citation type="submission" date="2025-08" db="UniProtKB">
        <authorList>
            <consortium name="RefSeq"/>
        </authorList>
    </citation>
    <scope>IDENTIFICATION</scope>
    <source>
        <tissue evidence="3">Gonads</tissue>
    </source>
</reference>
<evidence type="ECO:0000313" key="2">
    <source>
        <dbReference type="Proteomes" id="UP000504635"/>
    </source>
</evidence>
<name>A0A6J2YHC2_SITOR</name>
<feature type="domain" description="DDE-1" evidence="1">
    <location>
        <begin position="34"/>
        <end position="166"/>
    </location>
</feature>
<accession>A0A6J2YHC2</accession>
<dbReference type="OrthoDB" id="6750429at2759"/>
<dbReference type="Proteomes" id="UP000504635">
    <property type="component" value="Unplaced"/>
</dbReference>
<dbReference type="InterPro" id="IPR050863">
    <property type="entry name" value="CenT-Element_Derived"/>
</dbReference>
<dbReference type="InterPro" id="IPR036397">
    <property type="entry name" value="RNaseH_sf"/>
</dbReference>
<dbReference type="InterPro" id="IPR004875">
    <property type="entry name" value="DDE_SF_endonuclease_dom"/>
</dbReference>
<dbReference type="AlphaFoldDB" id="A0A6J2YHC2"/>
<dbReference type="InParanoid" id="A0A6J2YHC2"/>
<dbReference type="GO" id="GO:0005634">
    <property type="term" value="C:nucleus"/>
    <property type="evidence" value="ECO:0007669"/>
    <property type="project" value="TreeGrafter"/>
</dbReference>
<protein>
    <submittedName>
        <fullName evidence="3">Uncharacterized protein LOC115887403</fullName>
    </submittedName>
</protein>
<proteinExistence type="predicted"/>
<dbReference type="KEGG" id="soy:115887403"/>
<dbReference type="Pfam" id="PF03184">
    <property type="entry name" value="DDE_1"/>
    <property type="match status" value="1"/>
</dbReference>